<accession>A0ABY4AJ76</accession>
<feature type="transmembrane region" description="Helical" evidence="13">
    <location>
        <begin position="83"/>
        <end position="104"/>
    </location>
</feature>
<evidence type="ECO:0000313" key="15">
    <source>
        <dbReference type="EMBL" id="UOD50340.1"/>
    </source>
</evidence>
<dbReference type="PANTHER" id="PTHR40659">
    <property type="entry name" value="NICKEL/COBALT EFFLUX SYSTEM RCNA"/>
    <property type="match status" value="1"/>
</dbReference>
<feature type="transmembrane region" description="Helical" evidence="13">
    <location>
        <begin position="162"/>
        <end position="181"/>
    </location>
</feature>
<keyword evidence="10" id="KW-0921">Nickel transport</keyword>
<feature type="transmembrane region" description="Helical" evidence="13">
    <location>
        <begin position="278"/>
        <end position="305"/>
    </location>
</feature>
<feature type="region of interest" description="Disordered" evidence="14">
    <location>
        <begin position="200"/>
        <end position="226"/>
    </location>
</feature>
<feature type="transmembrane region" description="Helical" evidence="13">
    <location>
        <begin position="251"/>
        <end position="272"/>
    </location>
</feature>
<sequence>MPVKPRLSQAHQELLVFVVGALLLLVSATALAQSPHPFAVPEQRLPTPTSGWFAQWSGQIAIWQSEFYRELTGAVRAWKADGWQAWGLLGLSFAYGVFHALGPGHGKAILSAYVLANRETIRNGAILAFVSALIQALVAIVMVGIAAGILNVTGAVLNEVTALLELGAYALLTLLGAWLVYKHIFKPVLGWLSSVSTKEHQHHNHHHDHHHHQHEHHHHHDPHTHDDACGCGHVHMPDPAQIAGKLNWRKAWGAIVAIGLRPCSGAILVLVFALSQQFFVAGIAAALAMGLGTGLTVATLAMLSLTAGRMAEAAGGGQGRQWGQAIGATLQGVASIAVMLFGILLFSAAWQYGALN</sequence>
<feature type="transmembrane region" description="Helical" evidence="13">
    <location>
        <begin position="326"/>
        <end position="350"/>
    </location>
</feature>
<comment type="function">
    <text evidence="1">Efflux system for nickel and cobalt.</text>
</comment>
<evidence type="ECO:0000256" key="14">
    <source>
        <dbReference type="SAM" id="MobiDB-lite"/>
    </source>
</evidence>
<keyword evidence="12" id="KW-0170">Cobalt</keyword>
<evidence type="ECO:0000256" key="10">
    <source>
        <dbReference type="ARBA" id="ARBA00023112"/>
    </source>
</evidence>
<evidence type="ECO:0000256" key="2">
    <source>
        <dbReference type="ARBA" id="ARBA00004651"/>
    </source>
</evidence>
<protein>
    <recommendedName>
        <fullName evidence="13">Nickel/cobalt efflux system</fullName>
    </recommendedName>
</protein>
<reference evidence="15 16" key="1">
    <citation type="submission" date="2020-11" db="EMBL/GenBank/DDBJ databases">
        <title>Algicoccus daihaiensis sp.nov., isolated from Daihai Lake in Inner Mongolia.</title>
        <authorList>
            <person name="Kai J."/>
        </authorList>
    </citation>
    <scope>NUCLEOTIDE SEQUENCE [LARGE SCALE GENOMIC DNA]</scope>
    <source>
        <strain evidence="16">f23</strain>
    </source>
</reference>
<keyword evidence="11 13" id="KW-0472">Membrane</keyword>
<evidence type="ECO:0000256" key="6">
    <source>
        <dbReference type="ARBA" id="ARBA00022596"/>
    </source>
</evidence>
<dbReference type="PANTHER" id="PTHR40659:SF1">
    <property type="entry name" value="NICKEL_COBALT EFFLUX SYSTEM RCNA"/>
    <property type="match status" value="1"/>
</dbReference>
<keyword evidence="4 13" id="KW-0813">Transport</keyword>
<feature type="transmembrane region" description="Helical" evidence="13">
    <location>
        <begin position="125"/>
        <end position="150"/>
    </location>
</feature>
<dbReference type="Gene3D" id="3.40.50.1980">
    <property type="entry name" value="Nitrogenase molybdenum iron protein domain"/>
    <property type="match status" value="1"/>
</dbReference>
<evidence type="ECO:0000256" key="13">
    <source>
        <dbReference type="RuleBase" id="RU362101"/>
    </source>
</evidence>
<keyword evidence="3" id="KW-0171">Cobalt transport</keyword>
<evidence type="ECO:0000256" key="3">
    <source>
        <dbReference type="ARBA" id="ARBA00022426"/>
    </source>
</evidence>
<keyword evidence="9" id="KW-0406">Ion transport</keyword>
<dbReference type="InterPro" id="IPR051224">
    <property type="entry name" value="NiCoT_RcnA"/>
</dbReference>
<keyword evidence="7 13" id="KW-0812">Transmembrane</keyword>
<evidence type="ECO:0000256" key="11">
    <source>
        <dbReference type="ARBA" id="ARBA00023136"/>
    </source>
</evidence>
<keyword evidence="16" id="KW-1185">Reference proteome</keyword>
<dbReference type="RefSeq" id="WP_243478745.1">
    <property type="nucleotide sequence ID" value="NZ_CP063982.1"/>
</dbReference>
<evidence type="ECO:0000256" key="9">
    <source>
        <dbReference type="ARBA" id="ARBA00023065"/>
    </source>
</evidence>
<feature type="compositionally biased region" description="Basic residues" evidence="14">
    <location>
        <begin position="200"/>
        <end position="222"/>
    </location>
</feature>
<dbReference type="Proteomes" id="UP000831607">
    <property type="component" value="Chromosome"/>
</dbReference>
<evidence type="ECO:0000256" key="1">
    <source>
        <dbReference type="ARBA" id="ARBA00002510"/>
    </source>
</evidence>
<dbReference type="EMBL" id="CP063982">
    <property type="protein sequence ID" value="UOD50340.1"/>
    <property type="molecule type" value="Genomic_DNA"/>
</dbReference>
<keyword evidence="5" id="KW-1003">Cell membrane</keyword>
<dbReference type="Pfam" id="PF03824">
    <property type="entry name" value="NicO"/>
    <property type="match status" value="1"/>
</dbReference>
<evidence type="ECO:0000256" key="5">
    <source>
        <dbReference type="ARBA" id="ARBA00022475"/>
    </source>
</evidence>
<comment type="subcellular location">
    <subcellularLocation>
        <location evidence="2 13">Cell membrane</location>
        <topology evidence="2 13">Multi-pass membrane protein</topology>
    </subcellularLocation>
</comment>
<keyword evidence="8 13" id="KW-1133">Transmembrane helix</keyword>
<name>A0ABY4AJ76_9BURK</name>
<organism evidence="15 16">
    <name type="scientific">Orrella daihaiensis</name>
    <dbReference type="NCBI Taxonomy" id="2782176"/>
    <lineage>
        <taxon>Bacteria</taxon>
        <taxon>Pseudomonadati</taxon>
        <taxon>Pseudomonadota</taxon>
        <taxon>Betaproteobacteria</taxon>
        <taxon>Burkholderiales</taxon>
        <taxon>Alcaligenaceae</taxon>
        <taxon>Orrella</taxon>
    </lineage>
</organism>
<keyword evidence="6" id="KW-0533">Nickel</keyword>
<gene>
    <name evidence="15" type="ORF">DHf2319_13080</name>
</gene>
<evidence type="ECO:0000313" key="16">
    <source>
        <dbReference type="Proteomes" id="UP000831607"/>
    </source>
</evidence>
<proteinExistence type="inferred from homology"/>
<evidence type="ECO:0000256" key="7">
    <source>
        <dbReference type="ARBA" id="ARBA00022692"/>
    </source>
</evidence>
<evidence type="ECO:0000256" key="8">
    <source>
        <dbReference type="ARBA" id="ARBA00022989"/>
    </source>
</evidence>
<evidence type="ECO:0000256" key="4">
    <source>
        <dbReference type="ARBA" id="ARBA00022448"/>
    </source>
</evidence>
<evidence type="ECO:0000256" key="12">
    <source>
        <dbReference type="ARBA" id="ARBA00023285"/>
    </source>
</evidence>
<dbReference type="InterPro" id="IPR011541">
    <property type="entry name" value="Ni/Co_transpt_high_affinity"/>
</dbReference>
<comment type="similarity">
    <text evidence="13">Belongs to the NiCoT transporter (TC 2.A.52) family.</text>
</comment>